<evidence type="ECO:0000256" key="8">
    <source>
        <dbReference type="ARBA" id="ARBA00022692"/>
    </source>
</evidence>
<dbReference type="SUPFAM" id="SSF47226">
    <property type="entry name" value="Histidine-containing phosphotransfer domain, HPT domain"/>
    <property type="match status" value="1"/>
</dbReference>
<dbReference type="CDD" id="cd17546">
    <property type="entry name" value="REC_hyHK_CKI1_RcsC-like"/>
    <property type="match status" value="1"/>
</dbReference>
<dbReference type="InterPro" id="IPR001789">
    <property type="entry name" value="Sig_transdc_resp-reg_receiver"/>
</dbReference>
<evidence type="ECO:0000256" key="5">
    <source>
        <dbReference type="ARBA" id="ARBA00022519"/>
    </source>
</evidence>
<dbReference type="Gene3D" id="1.10.287.130">
    <property type="match status" value="1"/>
</dbReference>
<dbReference type="Proteomes" id="UP000030351">
    <property type="component" value="Unassembled WGS sequence"/>
</dbReference>
<proteinExistence type="predicted"/>
<keyword evidence="7" id="KW-0808">Transferase</keyword>
<feature type="transmembrane region" description="Helical" evidence="17">
    <location>
        <begin position="523"/>
        <end position="543"/>
    </location>
</feature>
<protein>
    <recommendedName>
        <fullName evidence="3">histidine kinase</fullName>
        <ecNumber evidence="3">2.7.13.3</ecNumber>
    </recommendedName>
</protein>
<dbReference type="EMBL" id="JRUQ01000055">
    <property type="protein sequence ID" value="KGT89408.1"/>
    <property type="molecule type" value="Genomic_DNA"/>
</dbReference>
<keyword evidence="9" id="KW-0418">Kinase</keyword>
<dbReference type="InterPro" id="IPR036890">
    <property type="entry name" value="HATPase_C_sf"/>
</dbReference>
<dbReference type="EC" id="2.7.13.3" evidence="3"/>
<feature type="domain" description="Histidine kinase" evidence="18">
    <location>
        <begin position="579"/>
        <end position="792"/>
    </location>
</feature>
<feature type="domain" description="Response regulatory" evidence="19">
    <location>
        <begin position="816"/>
        <end position="931"/>
    </location>
</feature>
<keyword evidence="6 15" id="KW-0597">Phosphoprotein</keyword>
<evidence type="ECO:0000259" key="20">
    <source>
        <dbReference type="PROSITE" id="PS50894"/>
    </source>
</evidence>
<name>A0A0A3ZUW6_9GAMM</name>
<reference evidence="21 22" key="1">
    <citation type="submission" date="2014-10" db="EMBL/GenBank/DDBJ databases">
        <title>Genome sequence of Erwinia typographi M043b.</title>
        <authorList>
            <person name="Chan K.-G."/>
            <person name="Tan W.-S."/>
        </authorList>
    </citation>
    <scope>NUCLEOTIDE SEQUENCE [LARGE SCALE GENOMIC DNA]</scope>
    <source>
        <strain evidence="21 22">M043b</strain>
    </source>
</reference>
<evidence type="ECO:0000256" key="11">
    <source>
        <dbReference type="ARBA" id="ARBA00022989"/>
    </source>
</evidence>
<dbReference type="CDD" id="cd16922">
    <property type="entry name" value="HATPase_EvgS-ArcB-TorS-like"/>
    <property type="match status" value="1"/>
</dbReference>
<keyword evidence="22" id="KW-1185">Reference proteome</keyword>
<keyword evidence="12" id="KW-0902">Two-component regulatory system</keyword>
<dbReference type="PROSITE" id="PS50109">
    <property type="entry name" value="HIS_KIN"/>
    <property type="match status" value="1"/>
</dbReference>
<keyword evidence="16" id="KW-0175">Coiled coil</keyword>
<dbReference type="PROSITE" id="PS50110">
    <property type="entry name" value="RESPONSE_REGULATORY"/>
    <property type="match status" value="1"/>
</dbReference>
<evidence type="ECO:0000256" key="13">
    <source>
        <dbReference type="ARBA" id="ARBA00023136"/>
    </source>
</evidence>
<evidence type="ECO:0000256" key="14">
    <source>
        <dbReference type="PROSITE-ProRule" id="PRU00110"/>
    </source>
</evidence>
<dbReference type="SMART" id="SM00062">
    <property type="entry name" value="PBPb"/>
    <property type="match status" value="2"/>
</dbReference>
<evidence type="ECO:0000256" key="6">
    <source>
        <dbReference type="ARBA" id="ARBA00022553"/>
    </source>
</evidence>
<evidence type="ECO:0000256" key="12">
    <source>
        <dbReference type="ARBA" id="ARBA00023012"/>
    </source>
</evidence>
<evidence type="ECO:0000259" key="19">
    <source>
        <dbReference type="PROSITE" id="PS50110"/>
    </source>
</evidence>
<dbReference type="InterPro" id="IPR011006">
    <property type="entry name" value="CheY-like_superfamily"/>
</dbReference>
<keyword evidence="13 17" id="KW-0472">Membrane</keyword>
<dbReference type="AlphaFoldDB" id="A0A0A3ZUW6"/>
<dbReference type="RefSeq" id="WP_034896346.1">
    <property type="nucleotide sequence ID" value="NZ_JRUQ01000055.1"/>
</dbReference>
<dbReference type="Gene3D" id="1.20.120.160">
    <property type="entry name" value="HPT domain"/>
    <property type="match status" value="1"/>
</dbReference>
<dbReference type="Gene3D" id="3.40.190.10">
    <property type="entry name" value="Periplasmic binding protein-like II"/>
    <property type="match status" value="4"/>
</dbReference>
<evidence type="ECO:0000256" key="9">
    <source>
        <dbReference type="ARBA" id="ARBA00022777"/>
    </source>
</evidence>
<dbReference type="Pfam" id="PF02518">
    <property type="entry name" value="HATPase_c"/>
    <property type="match status" value="1"/>
</dbReference>
<evidence type="ECO:0000256" key="15">
    <source>
        <dbReference type="PROSITE-ProRule" id="PRU00169"/>
    </source>
</evidence>
<dbReference type="Pfam" id="PF00512">
    <property type="entry name" value="HisKA"/>
    <property type="match status" value="1"/>
</dbReference>
<keyword evidence="11 17" id="KW-1133">Transmembrane helix</keyword>
<evidence type="ECO:0000256" key="3">
    <source>
        <dbReference type="ARBA" id="ARBA00012438"/>
    </source>
</evidence>
<evidence type="ECO:0000256" key="1">
    <source>
        <dbReference type="ARBA" id="ARBA00000085"/>
    </source>
</evidence>
<dbReference type="PRINTS" id="PR00344">
    <property type="entry name" value="BCTRLSENSOR"/>
</dbReference>
<dbReference type="CDD" id="cd00082">
    <property type="entry name" value="HisKA"/>
    <property type="match status" value="1"/>
</dbReference>
<keyword evidence="8 17" id="KW-0812">Transmembrane</keyword>
<dbReference type="InterPro" id="IPR001638">
    <property type="entry name" value="Solute-binding_3/MltF_N"/>
</dbReference>
<dbReference type="GO" id="GO:0009927">
    <property type="term" value="F:histidine phosphotransfer kinase activity"/>
    <property type="evidence" value="ECO:0007669"/>
    <property type="project" value="TreeGrafter"/>
</dbReference>
<dbReference type="InterPro" id="IPR036097">
    <property type="entry name" value="HisK_dim/P_sf"/>
</dbReference>
<dbReference type="SUPFAM" id="SSF55874">
    <property type="entry name" value="ATPase domain of HSP90 chaperone/DNA topoisomerase II/histidine kinase"/>
    <property type="match status" value="1"/>
</dbReference>
<feature type="modified residue" description="4-aspartylphosphate" evidence="15">
    <location>
        <position position="863"/>
    </location>
</feature>
<dbReference type="CDD" id="cd00088">
    <property type="entry name" value="HPT"/>
    <property type="match status" value="1"/>
</dbReference>
<evidence type="ECO:0000259" key="18">
    <source>
        <dbReference type="PROSITE" id="PS50109"/>
    </source>
</evidence>
<dbReference type="eggNOG" id="COG2205">
    <property type="taxonomic scope" value="Bacteria"/>
</dbReference>
<feature type="modified residue" description="Phosphohistidine" evidence="14">
    <location>
        <position position="988"/>
    </location>
</feature>
<dbReference type="SMART" id="SM00448">
    <property type="entry name" value="REC"/>
    <property type="match status" value="1"/>
</dbReference>
<dbReference type="SMART" id="SM00387">
    <property type="entry name" value="HATPase_c"/>
    <property type="match status" value="1"/>
</dbReference>
<dbReference type="PROSITE" id="PS50894">
    <property type="entry name" value="HPT"/>
    <property type="match status" value="1"/>
</dbReference>
<gene>
    <name evidence="21" type="ORF">NG99_18920</name>
</gene>
<evidence type="ECO:0000313" key="22">
    <source>
        <dbReference type="Proteomes" id="UP000030351"/>
    </source>
</evidence>
<evidence type="ECO:0000256" key="17">
    <source>
        <dbReference type="SAM" id="Phobius"/>
    </source>
</evidence>
<dbReference type="STRING" id="371042.NG99_18920"/>
<dbReference type="SUPFAM" id="SSF52172">
    <property type="entry name" value="CheY-like"/>
    <property type="match status" value="1"/>
</dbReference>
<evidence type="ECO:0000313" key="21">
    <source>
        <dbReference type="EMBL" id="KGT89408.1"/>
    </source>
</evidence>
<feature type="domain" description="HPt" evidence="20">
    <location>
        <begin position="949"/>
        <end position="1040"/>
    </location>
</feature>
<dbReference type="InterPro" id="IPR003594">
    <property type="entry name" value="HATPase_dom"/>
</dbReference>
<dbReference type="PANTHER" id="PTHR43047:SF72">
    <property type="entry name" value="OSMOSENSING HISTIDINE PROTEIN KINASE SLN1"/>
    <property type="match status" value="1"/>
</dbReference>
<evidence type="ECO:0000256" key="4">
    <source>
        <dbReference type="ARBA" id="ARBA00022475"/>
    </source>
</evidence>
<feature type="coiled-coil region" evidence="16">
    <location>
        <begin position="549"/>
        <end position="579"/>
    </location>
</feature>
<sequence>MEVPTVKYRLLFSLLLLLCLHAGAALRPISSVTLPQEMMPLEHSVFWQENPLRVGILRDNGTPWNMVVGNDLYGINADYLVALTQTSGMKFEVEAYADWPALRQALHQGQLDMAFGVPQQTMDKGMSATQPWFTSPLRIYRSRDNLRPVMFNSADARITLSRSALALVTADFAKRHHWQVVDNDLQALYALLNNQSDYVVADETSAGFLLSQLQQGQIYQLASPLEPGELKLQAITTSPTLTAQLDSAIRQLPMEVVNGIQGRWSSQLPRYQDTNTAHLSPMERSWMEQHPVVTYAAISDNSPWSYRAANGQPSGYSVELLNIIGQNTGLRFQPWWVSNAQQAQALVDQGRAMIQLTLPLTGDDAMRSNTLPIWRALWGVYVSQTSRPVTSWQQLKGRKVGIRRGDIAQQLVPAGIEVVTFEDSKTLYDALANGQIEALVDNVISARWLIQSRYSDALRLAFAASDTAWPIALGVSPSFPLLRTLLNSSLQQIPADTQQRMRETWSNNSSALSGERENQMRPISLFVLVAALFAIVFLLILLLRRYLEQRRERFQRRQLEQQREEAERANQMKSQFLATVSHELRTPMQAILGLLEVEVSRQPASQNLTVIHNSASTLLTLLNDLQDHAKLESNSFTLLPQPLDPAKWLSRLADFYHPLMRKNGPVFSVEAIPPLPSLVLIDGQRLQQIANNLISNAIKFTRHGAIRVTLGAENERLRLQVIDTGSGIPRQEQERLFEPWYQTPSGRQLSVQGSGLGLSICKEIVTRMDGEIQLDSMPGKGTTLTVLLPLKPLARDSAVTEDAPARFSALAASPLRVAVVDDHPTNLLVMQQQLAWFGIEADSYPDGRALLASGTLYDLLFIDFSMPHPDGLTVAKIIRRRERSKVQRCRIVMCSADADILAKPQIVALTDRVLLKPVTLREIGPLLAHAADPTFRDLASRLWQLSGQNQAFFSKLQTTLRQTLADDRDQLTRALQDAEWEKAEKAAHRLKGSWQMLGYDAGERLCQQMIEQCRKRQQPAANLNLLISLTDSLLTELESYGAYPL</sequence>
<keyword evidence="4" id="KW-1003">Cell membrane</keyword>
<dbReference type="Pfam" id="PF01627">
    <property type="entry name" value="Hpt"/>
    <property type="match status" value="1"/>
</dbReference>
<dbReference type="SUPFAM" id="SSF53850">
    <property type="entry name" value="Periplasmic binding protein-like II"/>
    <property type="match status" value="2"/>
</dbReference>
<dbReference type="SMART" id="SM00388">
    <property type="entry name" value="HisKA"/>
    <property type="match status" value="1"/>
</dbReference>
<dbReference type="PANTHER" id="PTHR43047">
    <property type="entry name" value="TWO-COMPONENT HISTIDINE PROTEIN KINASE"/>
    <property type="match status" value="1"/>
</dbReference>
<dbReference type="InterPro" id="IPR005467">
    <property type="entry name" value="His_kinase_dom"/>
</dbReference>
<keyword evidence="10" id="KW-0547">Nucleotide-binding</keyword>
<keyword evidence="5" id="KW-0997">Cell inner membrane</keyword>
<dbReference type="InterPro" id="IPR004358">
    <property type="entry name" value="Sig_transdc_His_kin-like_C"/>
</dbReference>
<dbReference type="Pfam" id="PF00072">
    <property type="entry name" value="Response_reg"/>
    <property type="match status" value="1"/>
</dbReference>
<evidence type="ECO:0000256" key="16">
    <source>
        <dbReference type="SAM" id="Coils"/>
    </source>
</evidence>
<comment type="catalytic activity">
    <reaction evidence="1">
        <text>ATP + protein L-histidine = ADP + protein N-phospho-L-histidine.</text>
        <dbReference type="EC" id="2.7.13.3"/>
    </reaction>
</comment>
<comment type="caution">
    <text evidence="21">The sequence shown here is derived from an EMBL/GenBank/DDBJ whole genome shotgun (WGS) entry which is preliminary data.</text>
</comment>
<dbReference type="InterPro" id="IPR003661">
    <property type="entry name" value="HisK_dim/P_dom"/>
</dbReference>
<dbReference type="Gene3D" id="3.40.50.2300">
    <property type="match status" value="1"/>
</dbReference>
<dbReference type="GO" id="GO:0005886">
    <property type="term" value="C:plasma membrane"/>
    <property type="evidence" value="ECO:0007669"/>
    <property type="project" value="UniProtKB-SubCell"/>
</dbReference>
<evidence type="ECO:0000256" key="10">
    <source>
        <dbReference type="ARBA" id="ARBA00022840"/>
    </source>
</evidence>
<evidence type="ECO:0000256" key="2">
    <source>
        <dbReference type="ARBA" id="ARBA00004429"/>
    </source>
</evidence>
<organism evidence="21 22">
    <name type="scientific">Erwinia typographi</name>
    <dbReference type="NCBI Taxonomy" id="371042"/>
    <lineage>
        <taxon>Bacteria</taxon>
        <taxon>Pseudomonadati</taxon>
        <taxon>Pseudomonadota</taxon>
        <taxon>Gammaproteobacteria</taxon>
        <taxon>Enterobacterales</taxon>
        <taxon>Erwiniaceae</taxon>
        <taxon>Erwinia</taxon>
    </lineage>
</organism>
<dbReference type="InterPro" id="IPR036641">
    <property type="entry name" value="HPT_dom_sf"/>
</dbReference>
<accession>A0A0A3ZUW6</accession>
<comment type="subcellular location">
    <subcellularLocation>
        <location evidence="2">Cell inner membrane</location>
        <topology evidence="2">Multi-pass membrane protein</topology>
    </subcellularLocation>
</comment>
<evidence type="ECO:0000256" key="7">
    <source>
        <dbReference type="ARBA" id="ARBA00022679"/>
    </source>
</evidence>
<dbReference type="Gene3D" id="3.30.565.10">
    <property type="entry name" value="Histidine kinase-like ATPase, C-terminal domain"/>
    <property type="match status" value="1"/>
</dbReference>
<dbReference type="InterPro" id="IPR008207">
    <property type="entry name" value="Sig_transdc_His_kin_Hpt_dom"/>
</dbReference>
<dbReference type="GO" id="GO:0000155">
    <property type="term" value="F:phosphorelay sensor kinase activity"/>
    <property type="evidence" value="ECO:0007669"/>
    <property type="project" value="InterPro"/>
</dbReference>
<keyword evidence="10" id="KW-0067">ATP-binding</keyword>
<dbReference type="SUPFAM" id="SSF47384">
    <property type="entry name" value="Homodimeric domain of signal transducing histidine kinase"/>
    <property type="match status" value="1"/>
</dbReference>
<dbReference type="eggNOG" id="COG0834">
    <property type="taxonomic scope" value="Bacteria"/>
</dbReference>